<evidence type="ECO:0000313" key="1">
    <source>
        <dbReference type="EMBL" id="KAK4023239.1"/>
    </source>
</evidence>
<protein>
    <submittedName>
        <fullName evidence="1">Uncharacterized protein</fullName>
    </submittedName>
</protein>
<dbReference type="Proteomes" id="UP001234178">
    <property type="component" value="Unassembled WGS sequence"/>
</dbReference>
<comment type="caution">
    <text evidence="1">The sequence shown here is derived from an EMBL/GenBank/DDBJ whole genome shotgun (WGS) entry which is preliminary data.</text>
</comment>
<sequence length="201" mass="22292">MKLIVSEWVVDVKQVPDKKGLSVAPMLVLVQVAHVSPSCQPKGKSQTNFFSLIVTGAIDHYEYLGDGREGAGDSDSIDFEPVSTRLSWRILESLAEEADASLELDVRRRAAVADSSELLLLLVVDSFPIYRRSRSSSLIRTMIYLSGTSPSRPSLVPYQTLENGVWRESNNASSKGINGVLRGVMETEVRRDGVWTLLYIY</sequence>
<gene>
    <name evidence="1" type="ORF">OUZ56_008661</name>
</gene>
<organism evidence="1 2">
    <name type="scientific">Daphnia magna</name>
    <dbReference type="NCBI Taxonomy" id="35525"/>
    <lineage>
        <taxon>Eukaryota</taxon>
        <taxon>Metazoa</taxon>
        <taxon>Ecdysozoa</taxon>
        <taxon>Arthropoda</taxon>
        <taxon>Crustacea</taxon>
        <taxon>Branchiopoda</taxon>
        <taxon>Diplostraca</taxon>
        <taxon>Cladocera</taxon>
        <taxon>Anomopoda</taxon>
        <taxon>Daphniidae</taxon>
        <taxon>Daphnia</taxon>
    </lineage>
</organism>
<keyword evidence="2" id="KW-1185">Reference proteome</keyword>
<reference evidence="1 2" key="1">
    <citation type="journal article" date="2023" name="Nucleic Acids Res.">
        <title>The hologenome of Daphnia magna reveals possible DNA methylation and microbiome-mediated evolution of the host genome.</title>
        <authorList>
            <person name="Chaturvedi A."/>
            <person name="Li X."/>
            <person name="Dhandapani V."/>
            <person name="Marshall H."/>
            <person name="Kissane S."/>
            <person name="Cuenca-Cambronero M."/>
            <person name="Asole G."/>
            <person name="Calvet F."/>
            <person name="Ruiz-Romero M."/>
            <person name="Marangio P."/>
            <person name="Guigo R."/>
            <person name="Rago D."/>
            <person name="Mirbahai L."/>
            <person name="Eastwood N."/>
            <person name="Colbourne J.K."/>
            <person name="Zhou J."/>
            <person name="Mallon E."/>
            <person name="Orsini L."/>
        </authorList>
    </citation>
    <scope>NUCLEOTIDE SEQUENCE [LARGE SCALE GENOMIC DNA]</scope>
    <source>
        <strain evidence="1">LRV0_1</strain>
    </source>
</reference>
<name>A0ABR0ADN6_9CRUS</name>
<accession>A0ABR0ADN6</accession>
<evidence type="ECO:0000313" key="2">
    <source>
        <dbReference type="Proteomes" id="UP001234178"/>
    </source>
</evidence>
<dbReference type="EMBL" id="JAOYFB010000037">
    <property type="protein sequence ID" value="KAK4023239.1"/>
    <property type="molecule type" value="Genomic_DNA"/>
</dbReference>
<proteinExistence type="predicted"/>